<organism evidence="1 2">
    <name type="scientific">Trichonephila inaurata madagascariensis</name>
    <dbReference type="NCBI Taxonomy" id="2747483"/>
    <lineage>
        <taxon>Eukaryota</taxon>
        <taxon>Metazoa</taxon>
        <taxon>Ecdysozoa</taxon>
        <taxon>Arthropoda</taxon>
        <taxon>Chelicerata</taxon>
        <taxon>Arachnida</taxon>
        <taxon>Araneae</taxon>
        <taxon>Araneomorphae</taxon>
        <taxon>Entelegynae</taxon>
        <taxon>Araneoidea</taxon>
        <taxon>Nephilidae</taxon>
        <taxon>Trichonephila</taxon>
        <taxon>Trichonephila inaurata</taxon>
    </lineage>
</organism>
<protein>
    <submittedName>
        <fullName evidence="1">Uncharacterized protein</fullName>
    </submittedName>
</protein>
<dbReference type="EMBL" id="BMAV01023260">
    <property type="protein sequence ID" value="GFY78880.1"/>
    <property type="molecule type" value="Genomic_DNA"/>
</dbReference>
<reference evidence="1" key="1">
    <citation type="submission" date="2020-08" db="EMBL/GenBank/DDBJ databases">
        <title>Multicomponent nature underlies the extraordinary mechanical properties of spider dragline silk.</title>
        <authorList>
            <person name="Kono N."/>
            <person name="Nakamura H."/>
            <person name="Mori M."/>
            <person name="Yoshida Y."/>
            <person name="Ohtoshi R."/>
            <person name="Malay A.D."/>
            <person name="Moran D.A.P."/>
            <person name="Tomita M."/>
            <person name="Numata K."/>
            <person name="Arakawa K."/>
        </authorList>
    </citation>
    <scope>NUCLEOTIDE SEQUENCE</scope>
</reference>
<sequence length="109" mass="12364">MQWLNLNLFFHKRDLYGTKTLLYLCVSAGNTRSLGGKKFLGVRELKSHNITHLCFLRSQMVITLIFDEPPKSSSSSVSHSCYLLPPLAFLLHVMPPTVAANYAPLMRIR</sequence>
<evidence type="ECO:0000313" key="1">
    <source>
        <dbReference type="EMBL" id="GFY78880.1"/>
    </source>
</evidence>
<name>A0A8X6YTC2_9ARAC</name>
<keyword evidence="2" id="KW-1185">Reference proteome</keyword>
<comment type="caution">
    <text evidence="1">The sequence shown here is derived from an EMBL/GenBank/DDBJ whole genome shotgun (WGS) entry which is preliminary data.</text>
</comment>
<dbReference type="Proteomes" id="UP000886998">
    <property type="component" value="Unassembled WGS sequence"/>
</dbReference>
<dbReference type="OrthoDB" id="10590164at2759"/>
<evidence type="ECO:0000313" key="2">
    <source>
        <dbReference type="Proteomes" id="UP000886998"/>
    </source>
</evidence>
<proteinExistence type="predicted"/>
<gene>
    <name evidence="1" type="ORF">TNIN_258301</name>
</gene>
<accession>A0A8X6YTC2</accession>
<dbReference type="AlphaFoldDB" id="A0A8X6YTC2"/>